<dbReference type="Proteomes" id="UP001165083">
    <property type="component" value="Unassembled WGS sequence"/>
</dbReference>
<evidence type="ECO:0000313" key="3">
    <source>
        <dbReference type="EMBL" id="GMF29351.1"/>
    </source>
</evidence>
<dbReference type="EMBL" id="BSXW01000771">
    <property type="protein sequence ID" value="GMF29351.1"/>
    <property type="molecule type" value="Genomic_DNA"/>
</dbReference>
<evidence type="ECO:0000256" key="2">
    <source>
        <dbReference type="SAM" id="MobiDB-lite"/>
    </source>
</evidence>
<protein>
    <submittedName>
        <fullName evidence="3">Unnamed protein product</fullName>
    </submittedName>
</protein>
<name>A0A9W6U9X8_9STRA</name>
<accession>A0A9W6U9X8</accession>
<dbReference type="AlphaFoldDB" id="A0A9W6U9X8"/>
<comment type="caution">
    <text evidence="3">The sequence shown here is derived from an EMBL/GenBank/DDBJ whole genome shotgun (WGS) entry which is preliminary data.</text>
</comment>
<feature type="region of interest" description="Disordered" evidence="2">
    <location>
        <begin position="25"/>
        <end position="50"/>
    </location>
</feature>
<feature type="compositionally biased region" description="Polar residues" evidence="2">
    <location>
        <begin position="188"/>
        <end position="202"/>
    </location>
</feature>
<feature type="coiled-coil region" evidence="1">
    <location>
        <begin position="483"/>
        <end position="513"/>
    </location>
</feature>
<organism evidence="3 4">
    <name type="scientific">Phytophthora lilii</name>
    <dbReference type="NCBI Taxonomy" id="2077276"/>
    <lineage>
        <taxon>Eukaryota</taxon>
        <taxon>Sar</taxon>
        <taxon>Stramenopiles</taxon>
        <taxon>Oomycota</taxon>
        <taxon>Peronosporomycetes</taxon>
        <taxon>Peronosporales</taxon>
        <taxon>Peronosporaceae</taxon>
        <taxon>Phytophthora</taxon>
    </lineage>
</organism>
<evidence type="ECO:0000256" key="1">
    <source>
        <dbReference type="SAM" id="Coils"/>
    </source>
</evidence>
<proteinExistence type="predicted"/>
<keyword evidence="4" id="KW-1185">Reference proteome</keyword>
<dbReference type="OrthoDB" id="102544at2759"/>
<sequence>MTDKGTRERVYRQISAIFRSWEFGPQMSSESSTGIASEEASDSEEEGEIREDGADLIAASSTQRRPFQGIRRREELLKSRVMRPEVFANKAERVGVNGYLLPGRELDPIPIILRRGELLSTYERAFEKWLSFKHLTLKMLENDPEEERRYRQSYAYMRLRQEMKFRPFRERHPSRSPSCSQARERSRSPTWGRSTSRSQCSDRATLFTRPGEQCRKRITVSKSEPTGNGQNEKRPRYTVDHKDQGVRDNAVKMEQMALDERTGDNVADCNPAVKNESLSAYNQIKAGAANPLPTISSCASATRPSAISESQEELPCSAKAPEPTPGNVFLSPTEESRFLLSQEIRGTSFTDLELPLKQTASIENITTSCGVKIDNLNQFVCRTELISTDRITKKLREDYTGLVERILVNETAIKDLVAHVDTIQNTDKEEVAIALRDVAEASILMKEVKIQRHRALVAVVAREWRGKGINPRKVFQLSEEESHELLALSYNELRRQADELQDLQAKMKTMKVSLRENSHVLSQEFHCLTQEISLAFETISRLENHCQILSLNLLWSSGSSCGLGCGIDQ</sequence>
<evidence type="ECO:0000313" key="4">
    <source>
        <dbReference type="Proteomes" id="UP001165083"/>
    </source>
</evidence>
<keyword evidence="1" id="KW-0175">Coiled coil</keyword>
<feature type="compositionally biased region" description="Acidic residues" evidence="2">
    <location>
        <begin position="39"/>
        <end position="49"/>
    </location>
</feature>
<reference evidence="3" key="1">
    <citation type="submission" date="2023-04" db="EMBL/GenBank/DDBJ databases">
        <title>Phytophthora lilii NBRC 32176.</title>
        <authorList>
            <person name="Ichikawa N."/>
            <person name="Sato H."/>
            <person name="Tonouchi N."/>
        </authorList>
    </citation>
    <scope>NUCLEOTIDE SEQUENCE</scope>
    <source>
        <strain evidence="3">NBRC 32176</strain>
    </source>
</reference>
<feature type="region of interest" description="Disordered" evidence="2">
    <location>
        <begin position="166"/>
        <end position="239"/>
    </location>
</feature>
<feature type="compositionally biased region" description="Polar residues" evidence="2">
    <location>
        <begin position="220"/>
        <end position="230"/>
    </location>
</feature>
<gene>
    <name evidence="3" type="ORF">Plil01_001244400</name>
</gene>